<protein>
    <recommendedName>
        <fullName evidence="5">Acid phosphatase</fullName>
    </recommendedName>
</protein>
<evidence type="ECO:0008006" key="5">
    <source>
        <dbReference type="Google" id="ProtNLM"/>
    </source>
</evidence>
<evidence type="ECO:0000256" key="1">
    <source>
        <dbReference type="ARBA" id="ARBA00005375"/>
    </source>
</evidence>
<evidence type="ECO:0000313" key="4">
    <source>
        <dbReference type="Proteomes" id="UP000001593"/>
    </source>
</evidence>
<dbReference type="eggNOG" id="KOG3672">
    <property type="taxonomic scope" value="Eukaryota"/>
</dbReference>
<dbReference type="PANTHER" id="PTHR11567:SF202">
    <property type="entry name" value="LYSOPHOSPHATIDIC ACID PHOSPHATASE TYPE 6"/>
    <property type="match status" value="1"/>
</dbReference>
<reference evidence="3 4" key="1">
    <citation type="journal article" date="2007" name="Science">
        <title>Sea anemone genome reveals ancestral eumetazoan gene repertoire and genomic organization.</title>
        <authorList>
            <person name="Putnam N.H."/>
            <person name="Srivastava M."/>
            <person name="Hellsten U."/>
            <person name="Dirks B."/>
            <person name="Chapman J."/>
            <person name="Salamov A."/>
            <person name="Terry A."/>
            <person name="Shapiro H."/>
            <person name="Lindquist E."/>
            <person name="Kapitonov V.V."/>
            <person name="Jurka J."/>
            <person name="Genikhovich G."/>
            <person name="Grigoriev I.V."/>
            <person name="Lucas S.M."/>
            <person name="Steele R.E."/>
            <person name="Finnerty J.R."/>
            <person name="Technau U."/>
            <person name="Martindale M.Q."/>
            <person name="Rokhsar D.S."/>
        </authorList>
    </citation>
    <scope>NUCLEOTIDE SEQUENCE [LARGE SCALE GENOMIC DNA]</scope>
    <source>
        <strain evidence="4">CH2 X CH6</strain>
    </source>
</reference>
<dbReference type="InterPro" id="IPR000560">
    <property type="entry name" value="His_Pase_clade-2"/>
</dbReference>
<name>A7RLP2_NEMVE</name>
<dbReference type="PhylomeDB" id="A7RLP2"/>
<keyword evidence="4" id="KW-1185">Reference proteome</keyword>
<dbReference type="Proteomes" id="UP000001593">
    <property type="component" value="Unassembled WGS sequence"/>
</dbReference>
<evidence type="ECO:0000256" key="2">
    <source>
        <dbReference type="SAM" id="SignalP"/>
    </source>
</evidence>
<proteinExistence type="inferred from homology"/>
<dbReference type="PANTHER" id="PTHR11567">
    <property type="entry name" value="ACID PHOSPHATASE-RELATED"/>
    <property type="match status" value="1"/>
</dbReference>
<dbReference type="AlphaFoldDB" id="A7RLP2"/>
<dbReference type="GO" id="GO:0016791">
    <property type="term" value="F:phosphatase activity"/>
    <property type="evidence" value="ECO:0000318"/>
    <property type="project" value="GO_Central"/>
</dbReference>
<gene>
    <name evidence="3" type="ORF">NEMVEDRAFT_v1g239170</name>
</gene>
<dbReference type="EMBL" id="DS469518">
    <property type="protein sequence ID" value="EDO47726.1"/>
    <property type="molecule type" value="Genomic_DNA"/>
</dbReference>
<feature type="chain" id="PRO_5002713612" description="Acid phosphatase" evidence="2">
    <location>
        <begin position="23"/>
        <end position="460"/>
    </location>
</feature>
<dbReference type="OMA" id="HKCANYW"/>
<comment type="similarity">
    <text evidence="1">Belongs to the histidine acid phosphatase family.</text>
</comment>
<dbReference type="CDD" id="cd07061">
    <property type="entry name" value="HP_HAP_like"/>
    <property type="match status" value="1"/>
</dbReference>
<dbReference type="Gene3D" id="3.40.50.1240">
    <property type="entry name" value="Phosphoglycerate mutase-like"/>
    <property type="match status" value="1"/>
</dbReference>
<dbReference type="InterPro" id="IPR029033">
    <property type="entry name" value="His_PPase_superfam"/>
</dbReference>
<dbReference type="SUPFAM" id="SSF53254">
    <property type="entry name" value="Phosphoglycerate mutase-like"/>
    <property type="match status" value="1"/>
</dbReference>
<evidence type="ECO:0000313" key="3">
    <source>
        <dbReference type="EMBL" id="EDO47726.1"/>
    </source>
</evidence>
<dbReference type="HOGENOM" id="CLU_030431_5_0_1"/>
<dbReference type="InParanoid" id="A7RLP2"/>
<keyword evidence="2" id="KW-0732">Signal</keyword>
<dbReference type="Pfam" id="PF00328">
    <property type="entry name" value="His_Phos_2"/>
    <property type="match status" value="1"/>
</dbReference>
<organism evidence="3 4">
    <name type="scientific">Nematostella vectensis</name>
    <name type="common">Starlet sea anemone</name>
    <dbReference type="NCBI Taxonomy" id="45351"/>
    <lineage>
        <taxon>Eukaryota</taxon>
        <taxon>Metazoa</taxon>
        <taxon>Cnidaria</taxon>
        <taxon>Anthozoa</taxon>
        <taxon>Hexacorallia</taxon>
        <taxon>Actiniaria</taxon>
        <taxon>Edwardsiidae</taxon>
        <taxon>Nematostella</taxon>
    </lineage>
</organism>
<dbReference type="InterPro" id="IPR050645">
    <property type="entry name" value="Histidine_acid_phosphatase"/>
</dbReference>
<feature type="signal peptide" evidence="2">
    <location>
        <begin position="1"/>
        <end position="22"/>
    </location>
</feature>
<accession>A7RLP2</accession>
<sequence>MSGSKAFFIVAAFSFLLCSVVSLPEYCGKPTEAKTLGLPEGFKLKQTHVIIRHGDRVRAAYHGPCWDGDKAIWDCTLTSASLPAIKHDSHYIVVDRIYRRGYLNGRESDAGDCAIGHLTLEGYKQQELNGQILRKVYVDTGFLKSNFSSTEMYLRSDDESRTMQSAQALILGMYPPATIASDRAQVADINTMDKLFDSIEPNTMLCPKLSEYNHGFLKTDMWRHHYNGITKPLLLEVQKALGSNKTLGSGGCSHTLYLPIAVTRKLDIDGLDDLVDCIHTHQCHGFAIPPGITDDLFKRMVDELLYRWNSMYLYPSREKYATVGIGFLIKDIWQEVMESLTGESLRKFLLYSGHDGTIQPFLSAFNVTDFKWPPYASFLMLEILEVTGTPQASTPQYAVRMLYNGELLKFPFCDANPCPMDQFEAYVNTIIPHNPAEDCKVSDPEVLNQKPIRFLPNRDG</sequence>